<feature type="compositionally biased region" description="Basic and acidic residues" evidence="1">
    <location>
        <begin position="980"/>
        <end position="991"/>
    </location>
</feature>
<name>F1KRZ1_ASCSU</name>
<feature type="compositionally biased region" description="Low complexity" evidence="1">
    <location>
        <begin position="167"/>
        <end position="179"/>
    </location>
</feature>
<dbReference type="InterPro" id="IPR035899">
    <property type="entry name" value="DBL_dom_sf"/>
</dbReference>
<dbReference type="PANTHER" id="PTHR13217">
    <property type="entry name" value="PLECKSTRIN HOMOLOGY DOMAIN-CONTAINING FAMILY G MEMBER 7"/>
    <property type="match status" value="1"/>
</dbReference>
<dbReference type="Gene3D" id="1.20.900.10">
    <property type="entry name" value="Dbl homology (DH) domain"/>
    <property type="match status" value="1"/>
</dbReference>
<reference evidence="3" key="1">
    <citation type="journal article" date="2011" name="Genome Res.">
        <title>Deep small RNA sequencing from the nematode Ascaris reveals conservation, functional diversification, and novel developmental profiles.</title>
        <authorList>
            <person name="Wang J."/>
            <person name="Czech B."/>
            <person name="Crunk A."/>
            <person name="Wallace A."/>
            <person name="Mitreva M."/>
            <person name="Hannon G.J."/>
            <person name="Davis R.E."/>
        </authorList>
    </citation>
    <scope>NUCLEOTIDE SEQUENCE</scope>
</reference>
<feature type="region of interest" description="Disordered" evidence="1">
    <location>
        <begin position="935"/>
        <end position="991"/>
    </location>
</feature>
<dbReference type="GO" id="GO:0030424">
    <property type="term" value="C:axon"/>
    <property type="evidence" value="ECO:0007669"/>
    <property type="project" value="TreeGrafter"/>
</dbReference>
<dbReference type="SUPFAM" id="SSF48065">
    <property type="entry name" value="DBL homology domain (DH-domain)"/>
    <property type="match status" value="1"/>
</dbReference>
<dbReference type="CDD" id="cd13244">
    <property type="entry name" value="PH_PLEKHG5_G6"/>
    <property type="match status" value="1"/>
</dbReference>
<dbReference type="SMART" id="SM00325">
    <property type="entry name" value="RhoGEF"/>
    <property type="match status" value="1"/>
</dbReference>
<feature type="compositionally biased region" description="Polar residues" evidence="1">
    <location>
        <begin position="782"/>
        <end position="826"/>
    </location>
</feature>
<feature type="region of interest" description="Disordered" evidence="1">
    <location>
        <begin position="160"/>
        <end position="202"/>
    </location>
</feature>
<accession>F1KRZ1</accession>
<dbReference type="GO" id="GO:0030139">
    <property type="term" value="C:endocytic vesicle"/>
    <property type="evidence" value="ECO:0007669"/>
    <property type="project" value="TreeGrafter"/>
</dbReference>
<feature type="region of interest" description="Disordered" evidence="1">
    <location>
        <begin position="780"/>
        <end position="860"/>
    </location>
</feature>
<dbReference type="EMBL" id="JI164895">
    <property type="protein sequence ID" value="ADY40645.1"/>
    <property type="molecule type" value="mRNA"/>
</dbReference>
<sequence length="1076" mass="121094">MSSVGRIRAPRPSLVEWTQNISRYPSMELDRRLEQCSTFSVEYVDDEGRIIDTIEKVQPLPRQKLHECLEPKLRRWGLSADSVAFFVENSRTPLPDNCDAAYLAGHRIVVRVRGGMSRMGRHRPQFSVDMEVFDSKPPSRKLSADAIARKASFANAKMLSKNRAQCSTQTTSGSGSQESQETRSRRNSSSNQPTLLNIPFDEPSCSDVGTTTVAIEDGTTSRRARSTANARKSIFFGKDKADMLNRLAALRDELQKPVAMFELEEHWTLIVENHADLSRRSQEQQEAIWEFVTTEHRYLQLLKQMDELCRYFLRMQEVGYLRDIDPRRVFLNYPELYVHNSKFWKRAIMPMLENTREHGVPLDPKMLKAGFDRIDEWWPCYTTFINGHADCHSYVQKCQKEHELFKEFVAWAESQDTLRRQRLLDALTNPMQRLTRYSLLLKAVLRNSTDDIERETIQAMISRIEAATRSVEETLNNNDLQNKLLELSRTIESYDAIDADEFERIFRMKCDIRLADPMPYILGPPQFRRVYLRGDLKLKDGKQGTKVDTHCIVFTDLFLVCKATSKRADRLRILKPPMHIARICVQQFPDYSGFAISAINDFGLPTSLYYFFTPSIEETRKWLEMTSMAHRDFYRLKPLNPQQCLIGPPFGITNGFTKLDMMLALDHGRVPSSGFPGYIYSDYCNSVLSSDIVHRKSSSMDSQIVAEHSRLANMRKVNTISSADHLDRLCYEGRHASNLLSRQKLSVSNSATALMNSSLLGQSKSSVDLYLAMRSLDHFDSPESTCRSRSNSSGPCENFQTRPRCGSQSPTPSHRNTEIFSETVGTSLEHRGVSDLRGQSTTPDRHSGTPDSCSLDLSPADDAASSSLAVIVTTEAHEGSSDTPPPSGNARRFERRYHTSDGIDVLKPKTAASMPPGILKRFSWNVSSAVGGSSRKISSRLTEQQSRRHSQSTVTSSESFSSSTSGISTASSHADGTTVVEDRTPTSDPDFHISTVAIGGQYLDSSDEQSTLTISSNETNAGSTAVAENIDKTPPPLPILPPPILDTGGKQPKAVNTRHHELLKIIMDNQLETSDV</sequence>
<dbReference type="PANTHER" id="PTHR13217:SF11">
    <property type="entry name" value="PLECKSTRIN HOMOLOGY DOMAIN-CONTAINING FAMILY G MEMBER 5"/>
    <property type="match status" value="1"/>
</dbReference>
<dbReference type="InterPro" id="IPR040181">
    <property type="entry name" value="PKHG5/7"/>
</dbReference>
<organism evidence="3">
    <name type="scientific">Ascaris suum</name>
    <name type="common">Pig roundworm</name>
    <name type="synonym">Ascaris lumbricoides</name>
    <dbReference type="NCBI Taxonomy" id="6253"/>
    <lineage>
        <taxon>Eukaryota</taxon>
        <taxon>Metazoa</taxon>
        <taxon>Ecdysozoa</taxon>
        <taxon>Nematoda</taxon>
        <taxon>Chromadorea</taxon>
        <taxon>Rhabditida</taxon>
        <taxon>Spirurina</taxon>
        <taxon>Ascaridomorpha</taxon>
        <taxon>Ascaridoidea</taxon>
        <taxon>Ascarididae</taxon>
        <taxon>Ascaris</taxon>
    </lineage>
</organism>
<evidence type="ECO:0000259" key="2">
    <source>
        <dbReference type="PROSITE" id="PS50010"/>
    </source>
</evidence>
<evidence type="ECO:0000313" key="3">
    <source>
        <dbReference type="EMBL" id="ADY40645.1"/>
    </source>
</evidence>
<feature type="compositionally biased region" description="Low complexity" evidence="1">
    <location>
        <begin position="850"/>
        <end position="860"/>
    </location>
</feature>
<dbReference type="PROSITE" id="PS50010">
    <property type="entry name" value="DH_2"/>
    <property type="match status" value="1"/>
</dbReference>
<dbReference type="AlphaFoldDB" id="F1KRZ1"/>
<feature type="compositionally biased region" description="Low complexity" evidence="1">
    <location>
        <begin position="951"/>
        <end position="972"/>
    </location>
</feature>
<feature type="compositionally biased region" description="Polar residues" evidence="1">
    <location>
        <begin position="935"/>
        <end position="944"/>
    </location>
</feature>
<dbReference type="GO" id="GO:0005886">
    <property type="term" value="C:plasma membrane"/>
    <property type="evidence" value="ECO:0007669"/>
    <property type="project" value="TreeGrafter"/>
</dbReference>
<proteinExistence type="evidence at transcript level"/>
<dbReference type="CDD" id="cd00160">
    <property type="entry name" value="RhoGEF"/>
    <property type="match status" value="1"/>
</dbReference>
<dbReference type="GO" id="GO:0005085">
    <property type="term" value="F:guanyl-nucleotide exchange factor activity"/>
    <property type="evidence" value="ECO:0007669"/>
    <property type="project" value="InterPro"/>
</dbReference>
<dbReference type="Pfam" id="PF00621">
    <property type="entry name" value="RhoGEF"/>
    <property type="match status" value="1"/>
</dbReference>
<dbReference type="GO" id="GO:0043542">
    <property type="term" value="P:endothelial cell migration"/>
    <property type="evidence" value="ECO:0007669"/>
    <property type="project" value="TreeGrafter"/>
</dbReference>
<dbReference type="InterPro" id="IPR000219">
    <property type="entry name" value="DH_dom"/>
</dbReference>
<feature type="domain" description="DH" evidence="2">
    <location>
        <begin position="283"/>
        <end position="474"/>
    </location>
</feature>
<dbReference type="SUPFAM" id="SSF50729">
    <property type="entry name" value="PH domain-like"/>
    <property type="match status" value="1"/>
</dbReference>
<protein>
    <submittedName>
        <fullName evidence="3">Pleckstriny domain-containing family G member 6</fullName>
    </submittedName>
</protein>
<dbReference type="GO" id="GO:0007266">
    <property type="term" value="P:Rho protein signal transduction"/>
    <property type="evidence" value="ECO:0007669"/>
    <property type="project" value="TreeGrafter"/>
</dbReference>
<evidence type="ECO:0000256" key="1">
    <source>
        <dbReference type="SAM" id="MobiDB-lite"/>
    </source>
</evidence>